<evidence type="ECO:0000313" key="1">
    <source>
        <dbReference type="EMBL" id="ETL40943.1"/>
    </source>
</evidence>
<dbReference type="AlphaFoldDB" id="W2NFG1"/>
<gene>
    <name evidence="2" type="ORF">L914_07942</name>
    <name evidence="1" type="ORF">L916_07981</name>
</gene>
<sequence>MLLSRRIMDGRLLREHVQCYLKKAIDSLGAMQVNTGGGVNLSSDVWMNIAKEHLLEFR</sequence>
<dbReference type="Proteomes" id="UP000053864">
    <property type="component" value="Unassembled WGS sequence"/>
</dbReference>
<accession>W2NFG1</accession>
<proteinExistence type="predicted"/>
<protein>
    <submittedName>
        <fullName evidence="2">Uncharacterized protein</fullName>
    </submittedName>
</protein>
<reference evidence="2" key="2">
    <citation type="submission" date="2013-11" db="EMBL/GenBank/DDBJ databases">
        <title>The Genome Sequence of Phytophthora parasitica IAC_01/95.</title>
        <authorList>
            <consortium name="The Broad Institute Genomics Platform"/>
            <person name="Russ C."/>
            <person name="Tyler B."/>
            <person name="Panabieres F."/>
            <person name="Shan W."/>
            <person name="Tripathy S."/>
            <person name="Grunwald N."/>
            <person name="Machado M."/>
            <person name="Johnson C.S."/>
            <person name="Arredondo F."/>
            <person name="Hong C."/>
            <person name="Coffey M."/>
            <person name="Young S.K."/>
            <person name="Zeng Q."/>
            <person name="Gargeya S."/>
            <person name="Fitzgerald M."/>
            <person name="Abouelleil A."/>
            <person name="Alvarado L."/>
            <person name="Chapman S.B."/>
            <person name="Gainer-Dewar J."/>
            <person name="Goldberg J."/>
            <person name="Griggs A."/>
            <person name="Gujja S."/>
            <person name="Hansen M."/>
            <person name="Howarth C."/>
            <person name="Imamovic A."/>
            <person name="Ireland A."/>
            <person name="Larimer J."/>
            <person name="McCowan C."/>
            <person name="Murphy C."/>
            <person name="Pearson M."/>
            <person name="Poon T.W."/>
            <person name="Priest M."/>
            <person name="Roberts A."/>
            <person name="Saif S."/>
            <person name="Shea T."/>
            <person name="Sykes S."/>
            <person name="Wortman J."/>
            <person name="Nusbaum C."/>
            <person name="Birren B."/>
        </authorList>
    </citation>
    <scope>NUCLEOTIDE SEQUENCE [LARGE SCALE GENOMIC DNA]</scope>
    <source>
        <strain evidence="2">IAC_01/95</strain>
    </source>
</reference>
<evidence type="ECO:0000313" key="2">
    <source>
        <dbReference type="EMBL" id="ETM47331.1"/>
    </source>
</evidence>
<organism evidence="2">
    <name type="scientific">Phytophthora nicotianae</name>
    <name type="common">Potato buckeye rot agent</name>
    <name type="synonym">Phytophthora parasitica</name>
    <dbReference type="NCBI Taxonomy" id="4792"/>
    <lineage>
        <taxon>Eukaryota</taxon>
        <taxon>Sar</taxon>
        <taxon>Stramenopiles</taxon>
        <taxon>Oomycota</taxon>
        <taxon>Peronosporomycetes</taxon>
        <taxon>Peronosporales</taxon>
        <taxon>Peronosporaceae</taxon>
        <taxon>Phytophthora</taxon>
    </lineage>
</organism>
<reference evidence="1 3" key="1">
    <citation type="submission" date="2013-11" db="EMBL/GenBank/DDBJ databases">
        <title>The Genome Sequence of Phytophthora parasitica CJ05E6.</title>
        <authorList>
            <consortium name="The Broad Institute Genomics Platform"/>
            <person name="Russ C."/>
            <person name="Tyler B."/>
            <person name="Panabieres F."/>
            <person name="Shan W."/>
            <person name="Tripathy S."/>
            <person name="Grunwald N."/>
            <person name="Machado M."/>
            <person name="Johnson C.S."/>
            <person name="Arredondo F."/>
            <person name="Hong C."/>
            <person name="Coffey M."/>
            <person name="Young S.K."/>
            <person name="Zeng Q."/>
            <person name="Gargeya S."/>
            <person name="Fitzgerald M."/>
            <person name="Abouelleil A."/>
            <person name="Alvarado L."/>
            <person name="Chapman S.B."/>
            <person name="Gainer-Dewar J."/>
            <person name="Goldberg J."/>
            <person name="Griggs A."/>
            <person name="Gujja S."/>
            <person name="Hansen M."/>
            <person name="Howarth C."/>
            <person name="Imamovic A."/>
            <person name="Ireland A."/>
            <person name="Larimer J."/>
            <person name="McCowan C."/>
            <person name="Murphy C."/>
            <person name="Pearson M."/>
            <person name="Poon T.W."/>
            <person name="Priest M."/>
            <person name="Roberts A."/>
            <person name="Saif S."/>
            <person name="Shea T."/>
            <person name="Sykes S."/>
            <person name="Wortman J."/>
            <person name="Nusbaum C."/>
            <person name="Birren B."/>
        </authorList>
    </citation>
    <scope>NUCLEOTIDE SEQUENCE [LARGE SCALE GENOMIC DNA]</scope>
    <source>
        <strain evidence="1 3">CJ05E6</strain>
    </source>
</reference>
<name>W2NFG1_PHYNI</name>
<dbReference type="EMBL" id="KI672736">
    <property type="protein sequence ID" value="ETL40943.1"/>
    <property type="molecule type" value="Genomic_DNA"/>
</dbReference>
<evidence type="ECO:0000313" key="3">
    <source>
        <dbReference type="Proteomes" id="UP000053864"/>
    </source>
</evidence>
<dbReference type="VEuPathDB" id="FungiDB:PPTG_22846"/>
<dbReference type="Proteomes" id="UP000054532">
    <property type="component" value="Unassembled WGS sequence"/>
</dbReference>
<dbReference type="EMBL" id="KI692690">
    <property type="protein sequence ID" value="ETM47331.1"/>
    <property type="molecule type" value="Genomic_DNA"/>
</dbReference>